<dbReference type="EMBL" id="JAGIYZ010000011">
    <property type="protein sequence ID" value="MBP0464679.1"/>
    <property type="molecule type" value="Genomic_DNA"/>
</dbReference>
<reference evidence="3 4" key="1">
    <citation type="submission" date="2021-03" db="EMBL/GenBank/DDBJ databases">
        <authorList>
            <person name="So Y."/>
        </authorList>
    </citation>
    <scope>NUCLEOTIDE SEQUENCE [LARGE SCALE GENOMIC DNA]</scope>
    <source>
        <strain evidence="3 4">PWR1</strain>
    </source>
</reference>
<dbReference type="Pfam" id="PF02563">
    <property type="entry name" value="Poly_export"/>
    <property type="match status" value="1"/>
</dbReference>
<gene>
    <name evidence="3" type="ORF">J5Y09_12235</name>
</gene>
<accession>A0ABS4ATJ1</accession>
<dbReference type="Gene3D" id="3.10.560.10">
    <property type="entry name" value="Outer membrane lipoprotein wza domain like"/>
    <property type="match status" value="1"/>
</dbReference>
<evidence type="ECO:0000256" key="1">
    <source>
        <dbReference type="ARBA" id="ARBA00022729"/>
    </source>
</evidence>
<evidence type="ECO:0000259" key="2">
    <source>
        <dbReference type="Pfam" id="PF02563"/>
    </source>
</evidence>
<dbReference type="PANTHER" id="PTHR33619">
    <property type="entry name" value="POLYSACCHARIDE EXPORT PROTEIN GFCE-RELATED"/>
    <property type="match status" value="1"/>
</dbReference>
<dbReference type="RefSeq" id="WP_209352080.1">
    <property type="nucleotide sequence ID" value="NZ_JAGIYZ010000011.1"/>
</dbReference>
<dbReference type="InterPro" id="IPR003715">
    <property type="entry name" value="Poly_export_N"/>
</dbReference>
<keyword evidence="1" id="KW-0732">Signal</keyword>
<evidence type="ECO:0000313" key="4">
    <source>
        <dbReference type="Proteomes" id="UP000680815"/>
    </source>
</evidence>
<comment type="caution">
    <text evidence="3">The sequence shown here is derived from an EMBL/GenBank/DDBJ whole genome shotgun (WGS) entry which is preliminary data.</text>
</comment>
<name>A0ABS4ATJ1_9PROT</name>
<dbReference type="PANTHER" id="PTHR33619:SF3">
    <property type="entry name" value="POLYSACCHARIDE EXPORT PROTEIN GFCE-RELATED"/>
    <property type="match status" value="1"/>
</dbReference>
<dbReference type="InterPro" id="IPR049712">
    <property type="entry name" value="Poly_export"/>
</dbReference>
<evidence type="ECO:0000313" key="3">
    <source>
        <dbReference type="EMBL" id="MBP0464679.1"/>
    </source>
</evidence>
<organism evidence="3 4">
    <name type="scientific">Roseomonas nitratireducens</name>
    <dbReference type="NCBI Taxonomy" id="2820810"/>
    <lineage>
        <taxon>Bacteria</taxon>
        <taxon>Pseudomonadati</taxon>
        <taxon>Pseudomonadota</taxon>
        <taxon>Alphaproteobacteria</taxon>
        <taxon>Acetobacterales</taxon>
        <taxon>Roseomonadaceae</taxon>
        <taxon>Roseomonas</taxon>
    </lineage>
</organism>
<dbReference type="Gene3D" id="3.30.1950.10">
    <property type="entry name" value="wza like domain"/>
    <property type="match status" value="2"/>
</dbReference>
<sequence length="350" mass="38072">MNPARRLLLSALLLPACAERRGFDRGHGEAAEHFDALDPTARDAAARAVGEGLLRGTGAYRLQPGDRIEVLYHTDNQRLRPYRLSIGDEIEFDFAFDRSLNRQMVVRPDGMVSLPGQGEVRALGQAPAALSAAVAQRYREVARDPVVTVIVRRFTTPVDDLAEVVRNGAEGRARTALVRPDGLLDLPLVQGMRAAGQTLDELRQDLDAAYARAVGGVRVSARLSAIAANQIFVFGEVRTAGAIPAPTPRTLLQTVAAAGGPLPTGAMDQVRVLYFDAAGRPRLRQVNLTRVLTELALEEDMVVPPNATVYVPPTTVARVGRWVDQVIRQIFLFNGTSVSFNYGNSFRFPN</sequence>
<feature type="domain" description="Polysaccharide export protein N-terminal" evidence="2">
    <location>
        <begin position="80"/>
        <end position="151"/>
    </location>
</feature>
<dbReference type="Proteomes" id="UP000680815">
    <property type="component" value="Unassembled WGS sequence"/>
</dbReference>
<proteinExistence type="predicted"/>
<protein>
    <submittedName>
        <fullName evidence="3">Polysaccharide biosynthesis/export family protein</fullName>
    </submittedName>
</protein>
<keyword evidence="4" id="KW-1185">Reference proteome</keyword>